<keyword evidence="1" id="KW-0472">Membrane</keyword>
<dbReference type="AlphaFoldDB" id="A0A2C5YHP0"/>
<keyword evidence="1" id="KW-1133">Transmembrane helix</keyword>
<evidence type="ECO:0000313" key="4">
    <source>
        <dbReference type="Proteomes" id="UP000226192"/>
    </source>
</evidence>
<sequence length="228" mass="25605">MMPCSAQDDDSLRRARIITHMNQSHSRELSHYLQHYARVSPRAASGPLLRDLCLDHMLIRTRAGTDHSIPFSPPLSSWADAKNRIIQMDTVARAGLGISDIYISHFEKPRGIGLAFFIAVGLFFVASFSLPWIVPTTRAWSVLDAYFPGGPAVFCQLVGLLVVPVIAIHITECFFFDRKLRRHGIERWSGLWCLWISSCFMEGVGAFWRLDSIIASKKAQQEAKNSAS</sequence>
<evidence type="ECO:0000256" key="1">
    <source>
        <dbReference type="SAM" id="Phobius"/>
    </source>
</evidence>
<dbReference type="OrthoDB" id="5553410at2759"/>
<feature type="transmembrane region" description="Helical" evidence="1">
    <location>
        <begin position="154"/>
        <end position="176"/>
    </location>
</feature>
<accession>A0A2C5YHP0</accession>
<dbReference type="Proteomes" id="UP000226192">
    <property type="component" value="Unassembled WGS sequence"/>
</dbReference>
<dbReference type="InterPro" id="IPR037119">
    <property type="entry name" value="Haem_oxidase_HugZ-like_sf"/>
</dbReference>
<comment type="caution">
    <text evidence="3">The sequence shown here is derived from an EMBL/GenBank/DDBJ whole genome shotgun (WGS) entry which is preliminary data.</text>
</comment>
<keyword evidence="4" id="KW-1185">Reference proteome</keyword>
<gene>
    <name evidence="3" type="ORF">CDD81_7476</name>
</gene>
<name>A0A2C5YHP0_9HYPO</name>
<evidence type="ECO:0000259" key="2">
    <source>
        <dbReference type="Pfam" id="PF10615"/>
    </source>
</evidence>
<reference evidence="3 4" key="1">
    <citation type="submission" date="2017-06" db="EMBL/GenBank/DDBJ databases">
        <title>Ant-infecting Ophiocordyceps genomes reveal a high diversity of potential behavioral manipulation genes and a possible major role for enterotoxins.</title>
        <authorList>
            <person name="De Bekker C."/>
            <person name="Evans H.C."/>
            <person name="Brachmann A."/>
            <person name="Hughes D.P."/>
        </authorList>
    </citation>
    <scope>NUCLEOTIDE SEQUENCE [LARGE SCALE GENOMIC DNA]</scope>
    <source>
        <strain evidence="3 4">Map64</strain>
    </source>
</reference>
<feature type="domain" description="DUF2470" evidence="2">
    <location>
        <begin position="15"/>
        <end position="88"/>
    </location>
</feature>
<keyword evidence="1" id="KW-0812">Transmembrane</keyword>
<feature type="transmembrane region" description="Helical" evidence="1">
    <location>
        <begin position="112"/>
        <end position="134"/>
    </location>
</feature>
<protein>
    <recommendedName>
        <fullName evidence="2">DUF2470 domain-containing protein</fullName>
    </recommendedName>
</protein>
<dbReference type="Pfam" id="PF10615">
    <property type="entry name" value="DUF2470"/>
    <property type="match status" value="1"/>
</dbReference>
<organism evidence="3 4">
    <name type="scientific">Ophiocordyceps australis</name>
    <dbReference type="NCBI Taxonomy" id="1399860"/>
    <lineage>
        <taxon>Eukaryota</taxon>
        <taxon>Fungi</taxon>
        <taxon>Dikarya</taxon>
        <taxon>Ascomycota</taxon>
        <taxon>Pezizomycotina</taxon>
        <taxon>Sordariomycetes</taxon>
        <taxon>Hypocreomycetidae</taxon>
        <taxon>Hypocreales</taxon>
        <taxon>Ophiocordycipitaceae</taxon>
        <taxon>Ophiocordyceps</taxon>
    </lineage>
</organism>
<evidence type="ECO:0000313" key="3">
    <source>
        <dbReference type="EMBL" id="PHH66421.1"/>
    </source>
</evidence>
<proteinExistence type="predicted"/>
<feature type="transmembrane region" description="Helical" evidence="1">
    <location>
        <begin position="188"/>
        <end position="208"/>
    </location>
</feature>
<dbReference type="PANTHER" id="PTHR37783">
    <property type="entry name" value="MEMBRANE PROTEIN, PUTATIVE (AFU_ORTHOLOGUE AFUA_1G04315)-RELATED"/>
    <property type="match status" value="1"/>
</dbReference>
<dbReference type="Gene3D" id="3.20.180.10">
    <property type="entry name" value="PNP-oxidase-like"/>
    <property type="match status" value="1"/>
</dbReference>
<dbReference type="PANTHER" id="PTHR37783:SF1">
    <property type="entry name" value="MEMBRANE PROTEIN, PUTATIVE (AFU_ORTHOLOGUE AFUA_1G04315)-RELATED"/>
    <property type="match status" value="1"/>
</dbReference>
<dbReference type="EMBL" id="NJET01000008">
    <property type="protein sequence ID" value="PHH66421.1"/>
    <property type="molecule type" value="Genomic_DNA"/>
</dbReference>
<dbReference type="InterPro" id="IPR019595">
    <property type="entry name" value="DUF2470"/>
</dbReference>